<accession>A0ABQ9YM32</accession>
<reference evidence="3 4" key="1">
    <citation type="journal article" date="2022" name="bioRxiv">
        <title>Genomics of Preaxostyla Flagellates Illuminates Evolutionary Transitions and the Path Towards Mitochondrial Loss.</title>
        <authorList>
            <person name="Novak L.V.F."/>
            <person name="Treitli S.C."/>
            <person name="Pyrih J."/>
            <person name="Halakuc P."/>
            <person name="Pipaliya S.V."/>
            <person name="Vacek V."/>
            <person name="Brzon O."/>
            <person name="Soukal P."/>
            <person name="Eme L."/>
            <person name="Dacks J.B."/>
            <person name="Karnkowska A."/>
            <person name="Elias M."/>
            <person name="Hampl V."/>
        </authorList>
    </citation>
    <scope>NUCLEOTIDE SEQUENCE [LARGE SCALE GENOMIC DNA]</scope>
    <source>
        <strain evidence="3">NAU3</strain>
        <tissue evidence="3">Gut</tissue>
    </source>
</reference>
<dbReference type="EMBL" id="JARBJD010000001">
    <property type="protein sequence ID" value="KAK2964818.1"/>
    <property type="molecule type" value="Genomic_DNA"/>
</dbReference>
<proteinExistence type="predicted"/>
<keyword evidence="1" id="KW-0175">Coiled coil</keyword>
<protein>
    <recommendedName>
        <fullName evidence="5">SWI5-dependent HO expression protein 3</fullName>
    </recommendedName>
</protein>
<feature type="region of interest" description="Disordered" evidence="2">
    <location>
        <begin position="122"/>
        <end position="143"/>
    </location>
</feature>
<evidence type="ECO:0000313" key="3">
    <source>
        <dbReference type="EMBL" id="KAK2964818.1"/>
    </source>
</evidence>
<sequence>MSQTTTSFSHQTPRSYRQYDTPQPLQNTYTSPQPSSFMYRSPMTRSPDKFNDSNPDQQSLEARLAETRSQMESTENSFDQQTQQLGALLNDLTQEIERERALQKQVAERKTKETHTVETVVLKDIDAESRSRKNEERQQKKSVDSELVLLRQECVKEQKAMNDGTKGTIAVLKQKVDQVFKYIEEDKKAREHAVNNTHQKYMRQITELKQTLEQTQKNRLDSEKKLKDNHQALVDTFNETLAKERQEREETQEKILGILEETFSALESSLEH</sequence>
<dbReference type="PANTHER" id="PTHR37027">
    <property type="entry name" value="KDE4"/>
    <property type="match status" value="1"/>
</dbReference>
<evidence type="ECO:0008006" key="5">
    <source>
        <dbReference type="Google" id="ProtNLM"/>
    </source>
</evidence>
<gene>
    <name evidence="3" type="ORF">BLNAU_118</name>
</gene>
<dbReference type="Proteomes" id="UP001281761">
    <property type="component" value="Unassembled WGS sequence"/>
</dbReference>
<feature type="coiled-coil region" evidence="1">
    <location>
        <begin position="198"/>
        <end position="261"/>
    </location>
</feature>
<evidence type="ECO:0000256" key="2">
    <source>
        <dbReference type="SAM" id="MobiDB-lite"/>
    </source>
</evidence>
<evidence type="ECO:0000256" key="1">
    <source>
        <dbReference type="SAM" id="Coils"/>
    </source>
</evidence>
<evidence type="ECO:0000313" key="4">
    <source>
        <dbReference type="Proteomes" id="UP001281761"/>
    </source>
</evidence>
<name>A0ABQ9YM32_9EUKA</name>
<keyword evidence="4" id="KW-1185">Reference proteome</keyword>
<comment type="caution">
    <text evidence="3">The sequence shown here is derived from an EMBL/GenBank/DDBJ whole genome shotgun (WGS) entry which is preliminary data.</text>
</comment>
<feature type="region of interest" description="Disordered" evidence="2">
    <location>
        <begin position="1"/>
        <end position="60"/>
    </location>
</feature>
<organism evidence="3 4">
    <name type="scientific">Blattamonas nauphoetae</name>
    <dbReference type="NCBI Taxonomy" id="2049346"/>
    <lineage>
        <taxon>Eukaryota</taxon>
        <taxon>Metamonada</taxon>
        <taxon>Preaxostyla</taxon>
        <taxon>Oxymonadida</taxon>
        <taxon>Blattamonas</taxon>
    </lineage>
</organism>
<dbReference type="InterPro" id="IPR038835">
    <property type="entry name" value="Giardin_beta-like"/>
</dbReference>
<dbReference type="PANTHER" id="PTHR37027:SF2">
    <property type="entry name" value="CHROMOSOME UNDETERMINED SCAFFOLD_148, WHOLE GENOME SHOTGUN SEQUENCE"/>
    <property type="match status" value="1"/>
</dbReference>
<feature type="compositionally biased region" description="Polar residues" evidence="2">
    <location>
        <begin position="1"/>
        <end position="38"/>
    </location>
</feature>